<name>A0ABU8NX49_9CORY</name>
<dbReference type="Proteomes" id="UP001359781">
    <property type="component" value="Unassembled WGS sequence"/>
</dbReference>
<reference evidence="1 2" key="1">
    <citation type="submission" date="2024-02" db="EMBL/GenBank/DDBJ databases">
        <title>Whole genome sequencing and characterization of Corynebacterium isolated from the ocular surface of dry eye disease sufferers.</title>
        <authorList>
            <person name="Naqvi M."/>
        </authorList>
    </citation>
    <scope>NUCLEOTIDE SEQUENCE [LARGE SCALE GENOMIC DNA]</scope>
    <source>
        <strain evidence="1 2">PCRF</strain>
    </source>
</reference>
<accession>A0ABU8NX49</accession>
<evidence type="ECO:0000313" key="2">
    <source>
        <dbReference type="Proteomes" id="UP001359781"/>
    </source>
</evidence>
<sequence length="110" mass="12044">MKIPIIENGNIQNIDLSGQELEGMNAYFSSFYNVNFAGAKLAKAHFIEDEFENVSFAHADLRGARFDASNAFACDLTGADVCGAVLPGSFEKFYSHNEGMIVDETTTFDC</sequence>
<dbReference type="SUPFAM" id="SSF141571">
    <property type="entry name" value="Pentapeptide repeat-like"/>
    <property type="match status" value="1"/>
</dbReference>
<dbReference type="Gene3D" id="2.160.20.80">
    <property type="entry name" value="E3 ubiquitin-protein ligase SopA"/>
    <property type="match status" value="1"/>
</dbReference>
<evidence type="ECO:0000313" key="1">
    <source>
        <dbReference type="EMBL" id="MEJ4099585.1"/>
    </source>
</evidence>
<dbReference type="EMBL" id="JBAHVJ010000004">
    <property type="protein sequence ID" value="MEJ4099585.1"/>
    <property type="molecule type" value="Genomic_DNA"/>
</dbReference>
<protein>
    <submittedName>
        <fullName evidence="1">Pentapeptide repeat-containing protein</fullName>
    </submittedName>
</protein>
<proteinExistence type="predicted"/>
<gene>
    <name evidence="1" type="ORF">V5S96_04290</name>
</gene>
<comment type="caution">
    <text evidence="1">The sequence shown here is derived from an EMBL/GenBank/DDBJ whole genome shotgun (WGS) entry which is preliminary data.</text>
</comment>
<dbReference type="RefSeq" id="WP_337889966.1">
    <property type="nucleotide sequence ID" value="NZ_JBAHVI010000004.1"/>
</dbReference>
<organism evidence="1 2">
    <name type="scientific">Corynebacterium mastitidis</name>
    <dbReference type="NCBI Taxonomy" id="161890"/>
    <lineage>
        <taxon>Bacteria</taxon>
        <taxon>Bacillati</taxon>
        <taxon>Actinomycetota</taxon>
        <taxon>Actinomycetes</taxon>
        <taxon>Mycobacteriales</taxon>
        <taxon>Corynebacteriaceae</taxon>
        <taxon>Corynebacterium</taxon>
    </lineage>
</organism>
<dbReference type="Pfam" id="PF13576">
    <property type="entry name" value="Pentapeptide_3"/>
    <property type="match status" value="1"/>
</dbReference>
<dbReference type="InterPro" id="IPR001646">
    <property type="entry name" value="5peptide_repeat"/>
</dbReference>
<keyword evidence="2" id="KW-1185">Reference proteome</keyword>